<evidence type="ECO:0008006" key="4">
    <source>
        <dbReference type="Google" id="ProtNLM"/>
    </source>
</evidence>
<feature type="transmembrane region" description="Helical" evidence="1">
    <location>
        <begin position="75"/>
        <end position="98"/>
    </location>
</feature>
<evidence type="ECO:0000256" key="1">
    <source>
        <dbReference type="SAM" id="Phobius"/>
    </source>
</evidence>
<name>A0ABQ2JP16_9ACTN</name>
<comment type="caution">
    <text evidence="2">The sequence shown here is derived from an EMBL/GenBank/DDBJ whole genome shotgun (WGS) entry which is preliminary data.</text>
</comment>
<reference evidence="3" key="1">
    <citation type="journal article" date="2019" name="Int. J. Syst. Evol. Microbiol.">
        <title>The Global Catalogue of Microorganisms (GCM) 10K type strain sequencing project: providing services to taxonomists for standard genome sequencing and annotation.</title>
        <authorList>
            <consortium name="The Broad Institute Genomics Platform"/>
            <consortium name="The Broad Institute Genome Sequencing Center for Infectious Disease"/>
            <person name="Wu L."/>
            <person name="Ma J."/>
        </authorList>
    </citation>
    <scope>NUCLEOTIDE SEQUENCE [LARGE SCALE GENOMIC DNA]</scope>
    <source>
        <strain evidence="3">CGMCC 4.7323</strain>
    </source>
</reference>
<dbReference type="Proteomes" id="UP000600080">
    <property type="component" value="Unassembled WGS sequence"/>
</dbReference>
<protein>
    <recommendedName>
        <fullName evidence="4">DUF2335 domain-containing protein</fullName>
    </recommendedName>
</protein>
<organism evidence="2 3">
    <name type="scientific">Streptomyces kronopolitis</name>
    <dbReference type="NCBI Taxonomy" id="1612435"/>
    <lineage>
        <taxon>Bacteria</taxon>
        <taxon>Bacillati</taxon>
        <taxon>Actinomycetota</taxon>
        <taxon>Actinomycetes</taxon>
        <taxon>Kitasatosporales</taxon>
        <taxon>Streptomycetaceae</taxon>
        <taxon>Streptomyces</taxon>
    </lineage>
</organism>
<feature type="transmembrane region" description="Helical" evidence="1">
    <location>
        <begin position="104"/>
        <end position="123"/>
    </location>
</feature>
<proteinExistence type="predicted"/>
<gene>
    <name evidence="2" type="ORF">GCM10012285_41950</name>
</gene>
<evidence type="ECO:0000313" key="2">
    <source>
        <dbReference type="EMBL" id="GGN51638.1"/>
    </source>
</evidence>
<keyword evidence="1" id="KW-0812">Transmembrane</keyword>
<keyword evidence="3" id="KW-1185">Reference proteome</keyword>
<sequence length="151" mass="16109">MSPDSGTSARQPTGLEIAMQWAELPAEHMKIALDALEPQLRREHEMRVLQQKSEHQLALAQVRAQEESAKRAHMLYLGGLIAGFAISVGMLSGAVVVGVNGQPWLAAMLSGPSVLALTTLFVLRRNEQGQAQAVAAAQRSALNVALQPPPG</sequence>
<accession>A0ABQ2JP16</accession>
<dbReference type="EMBL" id="BMND01000018">
    <property type="protein sequence ID" value="GGN51638.1"/>
    <property type="molecule type" value="Genomic_DNA"/>
</dbReference>
<keyword evidence="1" id="KW-0472">Membrane</keyword>
<keyword evidence="1" id="KW-1133">Transmembrane helix</keyword>
<evidence type="ECO:0000313" key="3">
    <source>
        <dbReference type="Proteomes" id="UP000600080"/>
    </source>
</evidence>